<feature type="compositionally biased region" description="Basic and acidic residues" evidence="7">
    <location>
        <begin position="1"/>
        <end position="11"/>
    </location>
</feature>
<evidence type="ECO:0000256" key="6">
    <source>
        <dbReference type="SAM" id="Coils"/>
    </source>
</evidence>
<keyword evidence="3" id="KW-0963">Cytoplasm</keyword>
<dbReference type="eggNOG" id="KOG0864">
    <property type="taxonomic scope" value="Eukaryota"/>
</dbReference>
<feature type="region of interest" description="Disordered" evidence="7">
    <location>
        <begin position="393"/>
        <end position="442"/>
    </location>
</feature>
<keyword evidence="4 6" id="KW-0175">Coiled coil</keyword>
<dbReference type="Gene3D" id="1.10.287.1490">
    <property type="match status" value="1"/>
</dbReference>
<reference evidence="9 10" key="2">
    <citation type="submission" date="2016-05" db="EMBL/GenBank/DDBJ databases">
        <title>Lineage-specific infection strategies underlie the spectrum of fungal disease in amphibians.</title>
        <authorList>
            <person name="Cuomo C.A."/>
            <person name="Farrer R.A."/>
            <person name="James T."/>
            <person name="Longcore J."/>
            <person name="Birren B."/>
        </authorList>
    </citation>
    <scope>NUCLEOTIDE SEQUENCE [LARGE SCALE GENOMIC DNA]</scope>
    <source>
        <strain evidence="9 10">JEL423</strain>
    </source>
</reference>
<feature type="coiled-coil region" evidence="6">
    <location>
        <begin position="575"/>
        <end position="641"/>
    </location>
</feature>
<dbReference type="PROSITE" id="PS50913">
    <property type="entry name" value="GRIP"/>
    <property type="match status" value="1"/>
</dbReference>
<feature type="region of interest" description="Disordered" evidence="7">
    <location>
        <begin position="198"/>
        <end position="219"/>
    </location>
</feature>
<feature type="coiled-coil region" evidence="6">
    <location>
        <begin position="446"/>
        <end position="473"/>
    </location>
</feature>
<dbReference type="VEuPathDB" id="FungiDB:BDEG_20915"/>
<evidence type="ECO:0000256" key="5">
    <source>
        <dbReference type="ARBA" id="ARBA00023136"/>
    </source>
</evidence>
<feature type="compositionally biased region" description="Polar residues" evidence="7">
    <location>
        <begin position="206"/>
        <end position="219"/>
    </location>
</feature>
<evidence type="ECO:0000256" key="7">
    <source>
        <dbReference type="SAM" id="MobiDB-lite"/>
    </source>
</evidence>
<feature type="compositionally biased region" description="Polar residues" evidence="7">
    <location>
        <begin position="426"/>
        <end position="442"/>
    </location>
</feature>
<dbReference type="EMBL" id="DS022300">
    <property type="protein sequence ID" value="OAJ36780.1"/>
    <property type="molecule type" value="Genomic_DNA"/>
</dbReference>
<sequence>MDQPSYKDKLESVNSDHSLKDSSAALTSPLQEQNLWSHAEDAIANSALLLQSVAAKTGLSSGLLSDKTASHVLGAVDGSKTASPIGSNSQRSHDGSNTTVAGITTEQLYNQIDRYREKLANGMREFKKVEAENEQLKSEVRTIKAERSSQRLGESPEDFAALRSKIQVLEKELGQVRFNAKLKIKQLQKEIEQSNNSFDSAIGSPARTTSKSLSLNAPQNEEQIRITELEEKLQKTNESKDLLEQRVVTLESDLKNCKETAKEKLEQLTRQHTAELDAFQICTPQPSKLVISSSEALQDSPSPSIVSSNNTASVDNLMHEYKELNAILTLLVNQYLQFDHSCKLDPNNHRKVVESIIEYFAKTSSETIEKCQDQLLLMNSANQALRNRRSWYAEASTETQNELQHQEQTRRSSEIQSPRSRKFHQESLNSIESSGIQEESCTPETHKLLLDELAREKAQVLQLQLELNGQQSRQSKTVSSSASQADLLDWVPKLTANSDALEKDLEYFKTEAKQALQEKEVLIAKIGELTILLSNLEKSKGSDLTTSSAAQERNFMLEEQLKDFRVQIANRQREIVSTQESLKIKTAEHEKLQKEYDDRIRKMKGLLLAANKSMTESKKTIAQRETEVTELKEQLEKSTASEVFLRDRVDHLQKTMDRIGSESQDDRDARQVQLDDLRKQLTLAKAECANVQSEFQSYKVRAANALQKSGNGATEKRFTELQDICAQLTREKTNYEEQLRHLQSRSAVLESDLTAAIEQITLADANTQRLKRSDADIQMMRVEIESLTRKLEFEKSLHQNALNSIHLENAAKIDALKEQHKKELDDLKESLKSNALADLTTQSNSLHKEVEILREQLAQARSELVNQTLFDTRDSVSSNTMSRISVDATRQTSHLESTHGNVISSASSLSHLVDTLPTLHRGSLANSFGGVTSYKEKESQLKMEQLQDMLNDNEAEIERLHNQEKFLKEELRRIDRMDKRQDLNVEYLKNVVLSFIESDTKEPLVPIIAQILHLSPEEAQRIQKKVHVPVDEIIPSFGFFG</sequence>
<dbReference type="PANTHER" id="PTHR23157">
    <property type="entry name" value="GRIP AND COILED-COIL DOMAIN-CONTAINING PROTEIN 1"/>
    <property type="match status" value="1"/>
</dbReference>
<protein>
    <recommendedName>
        <fullName evidence="8">GRIP domain-containing protein</fullName>
    </recommendedName>
</protein>
<gene>
    <name evidence="9" type="ORF">BDEG_20915</name>
</gene>
<feature type="domain" description="GRIP" evidence="8">
    <location>
        <begin position="978"/>
        <end position="1025"/>
    </location>
</feature>
<feature type="coiled-coil region" evidence="6">
    <location>
        <begin position="105"/>
        <end position="146"/>
    </location>
</feature>
<keyword evidence="5" id="KW-0472">Membrane</keyword>
<proteinExistence type="predicted"/>
<name>A0A177WB06_BATDL</name>
<reference evidence="9 10" key="1">
    <citation type="submission" date="2006-10" db="EMBL/GenBank/DDBJ databases">
        <title>The Genome Sequence of Batrachochytrium dendrobatidis JEL423.</title>
        <authorList>
            <consortium name="The Broad Institute Genome Sequencing Platform"/>
            <person name="Birren B."/>
            <person name="Lander E."/>
            <person name="Galagan J."/>
            <person name="Cuomo C."/>
            <person name="Devon K."/>
            <person name="Jaffe D."/>
            <person name="Butler J."/>
            <person name="Alvarez P."/>
            <person name="Gnerre S."/>
            <person name="Grabherr M."/>
            <person name="Kleber M."/>
            <person name="Mauceli E."/>
            <person name="Brockman W."/>
            <person name="Young S."/>
            <person name="LaButti K."/>
            <person name="Sykes S."/>
            <person name="DeCaprio D."/>
            <person name="Crawford M."/>
            <person name="Koehrsen M."/>
            <person name="Engels R."/>
            <person name="Montgomery P."/>
            <person name="Pearson M."/>
            <person name="Howarth C."/>
            <person name="Larson L."/>
            <person name="White J."/>
            <person name="O'Leary S."/>
            <person name="Kodira C."/>
            <person name="Zeng Q."/>
            <person name="Yandava C."/>
            <person name="Alvarado L."/>
            <person name="Longcore J."/>
            <person name="James T."/>
        </authorList>
    </citation>
    <scope>NUCLEOTIDE SEQUENCE [LARGE SCALE GENOMIC DNA]</scope>
    <source>
        <strain evidence="9 10">JEL423</strain>
    </source>
</reference>
<dbReference type="InterPro" id="IPR051952">
    <property type="entry name" value="Golgi-autophagy_related"/>
</dbReference>
<feature type="region of interest" description="Disordered" evidence="7">
    <location>
        <begin position="80"/>
        <end position="100"/>
    </location>
</feature>
<evidence type="ECO:0000259" key="8">
    <source>
        <dbReference type="PROSITE" id="PS50913"/>
    </source>
</evidence>
<feature type="compositionally biased region" description="Basic and acidic residues" evidence="7">
    <location>
        <begin position="404"/>
        <end position="413"/>
    </location>
</feature>
<feature type="coiled-coil region" evidence="6">
    <location>
        <begin position="718"/>
        <end position="863"/>
    </location>
</feature>
<evidence type="ECO:0000313" key="9">
    <source>
        <dbReference type="EMBL" id="OAJ36780.1"/>
    </source>
</evidence>
<evidence type="ECO:0000256" key="2">
    <source>
        <dbReference type="ARBA" id="ARBA00004496"/>
    </source>
</evidence>
<accession>A0A177WB06</accession>
<dbReference type="PANTHER" id="PTHR23157:SF25">
    <property type="entry name" value="GRIP AND COILED-COIL DOMAIN-CONTAINING PROTEIN 1"/>
    <property type="match status" value="1"/>
</dbReference>
<comment type="subcellular location">
    <subcellularLocation>
        <location evidence="2">Cytoplasm</location>
    </subcellularLocation>
    <subcellularLocation>
        <location evidence="1">Endomembrane system</location>
        <topology evidence="1">Peripheral membrane protein</topology>
    </subcellularLocation>
</comment>
<dbReference type="Pfam" id="PF01465">
    <property type="entry name" value="GRIP"/>
    <property type="match status" value="1"/>
</dbReference>
<dbReference type="Proteomes" id="UP000077115">
    <property type="component" value="Unassembled WGS sequence"/>
</dbReference>
<evidence type="ECO:0000256" key="4">
    <source>
        <dbReference type="ARBA" id="ARBA00023054"/>
    </source>
</evidence>
<dbReference type="GO" id="GO:0005794">
    <property type="term" value="C:Golgi apparatus"/>
    <property type="evidence" value="ECO:0007669"/>
    <property type="project" value="TreeGrafter"/>
</dbReference>
<dbReference type="AlphaFoldDB" id="A0A177WB06"/>
<dbReference type="SMART" id="SM00755">
    <property type="entry name" value="Grip"/>
    <property type="match status" value="1"/>
</dbReference>
<dbReference type="STRING" id="403673.A0A177WB06"/>
<feature type="region of interest" description="Disordered" evidence="7">
    <location>
        <begin position="1"/>
        <end position="25"/>
    </location>
</feature>
<organism evidence="9 10">
    <name type="scientific">Batrachochytrium dendrobatidis (strain JEL423)</name>
    <dbReference type="NCBI Taxonomy" id="403673"/>
    <lineage>
        <taxon>Eukaryota</taxon>
        <taxon>Fungi</taxon>
        <taxon>Fungi incertae sedis</taxon>
        <taxon>Chytridiomycota</taxon>
        <taxon>Chytridiomycota incertae sedis</taxon>
        <taxon>Chytridiomycetes</taxon>
        <taxon>Rhizophydiales</taxon>
        <taxon>Rhizophydiales incertae sedis</taxon>
        <taxon>Batrachochytrium</taxon>
    </lineage>
</organism>
<dbReference type="OrthoDB" id="1926336at2759"/>
<feature type="coiled-coil region" evidence="6">
    <location>
        <begin position="936"/>
        <end position="977"/>
    </location>
</feature>
<evidence type="ECO:0000313" key="10">
    <source>
        <dbReference type="Proteomes" id="UP000077115"/>
    </source>
</evidence>
<dbReference type="InterPro" id="IPR000237">
    <property type="entry name" value="GRIP_dom"/>
</dbReference>
<evidence type="ECO:0000256" key="3">
    <source>
        <dbReference type="ARBA" id="ARBA00022490"/>
    </source>
</evidence>
<evidence type="ECO:0000256" key="1">
    <source>
        <dbReference type="ARBA" id="ARBA00004184"/>
    </source>
</evidence>